<comment type="caution">
    <text evidence="1">The sequence shown here is derived from an EMBL/GenBank/DDBJ whole genome shotgun (WGS) entry which is preliminary data.</text>
</comment>
<dbReference type="EMBL" id="JBAGLP010000118">
    <property type="protein sequence ID" value="MEG3616398.1"/>
    <property type="molecule type" value="Genomic_DNA"/>
</dbReference>
<proteinExistence type="predicted"/>
<reference evidence="1" key="1">
    <citation type="journal article" date="2024" name="Antonie Van Leeuwenhoek">
        <title>Isoptericola haloaureus sp. nov., a dimorphic actinobacterium isolated from mangrove sediments of southeast India, implicating biosaline agricultural significance through nitrogen fixation and salt tolerance genes.</title>
        <authorList>
            <person name="Prathaban M."/>
            <person name="Prathiviraj R."/>
            <person name="Ravichandran M."/>
            <person name="Natarajan S.D."/>
            <person name="Sobanaa M."/>
            <person name="Hari Krishna Kumar S."/>
            <person name="Chandrasekar V."/>
            <person name="Selvin J."/>
        </authorList>
    </citation>
    <scope>NUCLEOTIDE SEQUENCE</scope>
    <source>
        <strain evidence="1">MP1014</strain>
    </source>
</reference>
<evidence type="ECO:0000313" key="1">
    <source>
        <dbReference type="EMBL" id="MEG3616398.1"/>
    </source>
</evidence>
<dbReference type="Proteomes" id="UP001310387">
    <property type="component" value="Unassembled WGS sequence"/>
</dbReference>
<evidence type="ECO:0000313" key="2">
    <source>
        <dbReference type="Proteomes" id="UP001310387"/>
    </source>
</evidence>
<gene>
    <name evidence="1" type="ORF">V5O49_14805</name>
</gene>
<organism evidence="1 2">
    <name type="scientific">Isoptericola haloaureus</name>
    <dbReference type="NCBI Taxonomy" id="1542902"/>
    <lineage>
        <taxon>Bacteria</taxon>
        <taxon>Bacillati</taxon>
        <taxon>Actinomycetota</taxon>
        <taxon>Actinomycetes</taxon>
        <taxon>Micrococcales</taxon>
        <taxon>Promicromonosporaceae</taxon>
        <taxon>Isoptericola</taxon>
    </lineage>
</organism>
<accession>A0ABU7ZAG0</accession>
<dbReference type="Gene3D" id="1.10.287.1060">
    <property type="entry name" value="ESAT-6-like"/>
    <property type="match status" value="1"/>
</dbReference>
<dbReference type="RefSeq" id="WP_332902875.1">
    <property type="nucleotide sequence ID" value="NZ_JBAGLP010000118.1"/>
</dbReference>
<keyword evidence="2" id="KW-1185">Reference proteome</keyword>
<reference evidence="1" key="2">
    <citation type="submission" date="2024-02" db="EMBL/GenBank/DDBJ databases">
        <authorList>
            <person name="Prathaban M."/>
            <person name="Mythili R."/>
            <person name="Sharmila Devi N."/>
            <person name="Sobanaa M."/>
            <person name="Prathiviraj R."/>
            <person name="Selvin J."/>
        </authorList>
    </citation>
    <scope>NUCLEOTIDE SEQUENCE</scope>
    <source>
        <strain evidence="1">MP1014</strain>
    </source>
</reference>
<name>A0ABU7ZAG0_9MICO</name>
<protein>
    <recommendedName>
        <fullName evidence="3">Excreted virulence factor EspC (Type VII ESX diderm)</fullName>
    </recommendedName>
</protein>
<sequence>MAHLDLDTDDLATAARHAHAAAELLDATADTGLTGTVDATRAAGERTLAAAIDDLAAAWAPTSRSLATTLTGLGDRLATTAATFDTAEGAVARRVAAAVLGDLVPGGLVPGGLVPDGPARRVGEGG</sequence>
<evidence type="ECO:0008006" key="3">
    <source>
        <dbReference type="Google" id="ProtNLM"/>
    </source>
</evidence>